<evidence type="ECO:0000259" key="4">
    <source>
        <dbReference type="PROSITE" id="PS50109"/>
    </source>
</evidence>
<evidence type="ECO:0000259" key="5">
    <source>
        <dbReference type="PROSITE" id="PS50112"/>
    </source>
</evidence>
<dbReference type="PRINTS" id="PR00344">
    <property type="entry name" value="BCTRLSENSOR"/>
</dbReference>
<dbReference type="RefSeq" id="WP_153249831.1">
    <property type="nucleotide sequence ID" value="NZ_CP044205.1"/>
</dbReference>
<dbReference type="Pfam" id="PF02518">
    <property type="entry name" value="HATPase_c"/>
    <property type="match status" value="1"/>
</dbReference>
<dbReference type="InParanoid" id="A0A5Q0BNS9"/>
<protein>
    <recommendedName>
        <fullName evidence="2">histidine kinase</fullName>
        <ecNumber evidence="2">2.7.13.3</ecNumber>
    </recommendedName>
</protein>
<sequence>MNSYAQASPMDPGDWTRRLARPHRLYGREQAAASLMESFDRISVGQGEIVLVPGYSGVGKSALVQEIRRPVRNRNGFFLQGKFNQYQQNIPYFALRQALAGLARELQSEDEPLRQQWKSTLQQAVGFLGRLLVDLVPEFDSLLGPQPVVTEISPLEARHRFAGVLRNFFAAVCRPEHPVVLFIDDWQWADTASFELLKQLQIGTTLRYLLMIAPYRDNEVDRAHPLVVTVEELRRQNIPVSVIEIGNLGVKEVTAWVKDLLQPAVENPEALAKFIHSRTGGNPFFTQASLAFLHDFGLILFDQRSDCWRWTMETAGVAGLPEDVVELFRLRLLRLDQGSRDLLARAACLGSHFDLGSLAVISGRSPDECRSLLLATQEMVVPTAGDDAPPGFMFVHDRVQQAAYGLIPSEDLPSVRLEIGRLLLARLGPEQLAERLFEVAEHLNIGQLLIEDTAEQVQAVELNVAAACKARAATAYRAALQFHRAAGHFLAIPSFAEHLWSTRHELALSLLQEWAESEFLEGDRTAAEQCVEQAAAHARTPIEKAGVLNILIVQNTLLARYPEAIAAGQLALAALGIILPEKGYETACETEIDLVRRSLMGRSVASLADLPVMNHPEMRMAAKILITMGPPCYRSHQRLWGVIVPKVVNLTLRYGNIEQVGYSHPAFAGLLCWVANDLALAREFGELATRLMTHTFHSPSDRSVYALMFGSSVRHWFHPLKRGSEDYAEACEIGLQSGNLQYTAYAFGHNMYCRFYQGVALDDLIEESQRSLAFTRTRFNQWAIDLLEGGLRIFSSLSDAEENTSGCESLSEVDYLGAVEAHRNIQVTCIYKILKTFSLLLLGRYDAALEMSGQAEAILYTVGMQGLLPWPEHRFARLLILTALAPDADERRQAERRAELEWIIAQLRLWTDYCPENFEHQYQLAAAELARLDRRATEAMACYEQAIDRAGAGGFVQWEGIANERAARFWQECGSGRLAQIYWQQAYICFERWGSKAKLQAMENEYRRWLESELTHSPDIDDMPAEQTRNTLLEKQVQRLRRLALQSARAQMQIEVERQAGEQVRATEHLRAEVAERKRAEEALRLAKESAEEGLQKERTLMAAIVESSEDAIIGKTLDGIVTSWNRAAEKVFGYTAEDIIGQSALVLIPAERRDEEDILLAAIGSGKSVKPYETERVCKDGRRIDISVTVSPIRDKAGRVVGASKIARDITERKKMENALRESELYARSLIRELELSQTELQRFAEISAHHLQEPARRLVSYAQRLRIRLGDRLDDEEARQSLIYIEQSGVLMRDLVRGIEHYLSAGVPRGQVAMQDTASILAELSRRFAPRLAAADATLETGVLPLVLLDKPRFIDLLEVLLDNALTHRLPEAQTRIRVSGGQRETVTYLRVEDNGPGIPAEYRTRVFEVFERLATRPAGGIGIGLAIARRIVESMGGNIEIETSPLGGIAVVFELPVTLKAAFTNKLCSGQSLSKPVRPDNQGFQA</sequence>
<dbReference type="GO" id="GO:0004673">
    <property type="term" value="F:protein histidine kinase activity"/>
    <property type="evidence" value="ECO:0007669"/>
    <property type="project" value="UniProtKB-EC"/>
</dbReference>
<dbReference type="InterPro" id="IPR036890">
    <property type="entry name" value="HATPase_C_sf"/>
</dbReference>
<evidence type="ECO:0000256" key="3">
    <source>
        <dbReference type="SAM" id="Coils"/>
    </source>
</evidence>
<dbReference type="Proteomes" id="UP000325755">
    <property type="component" value="Chromosome"/>
</dbReference>
<dbReference type="InterPro" id="IPR005467">
    <property type="entry name" value="His_kinase_dom"/>
</dbReference>
<dbReference type="SUPFAM" id="SSF55874">
    <property type="entry name" value="ATPase domain of HSP90 chaperone/DNA topoisomerase II/histidine kinase"/>
    <property type="match status" value="1"/>
</dbReference>
<organism evidence="7 8">
    <name type="scientific">Candidatus Methylospira mobilis</name>
    <dbReference type="NCBI Taxonomy" id="1808979"/>
    <lineage>
        <taxon>Bacteria</taxon>
        <taxon>Pseudomonadati</taxon>
        <taxon>Pseudomonadota</taxon>
        <taxon>Gammaproteobacteria</taxon>
        <taxon>Methylococcales</taxon>
        <taxon>Methylococcaceae</taxon>
        <taxon>Candidatus Methylospira</taxon>
    </lineage>
</organism>
<comment type="catalytic activity">
    <reaction evidence="1">
        <text>ATP + protein L-histidine = ADP + protein N-phospho-L-histidine.</text>
        <dbReference type="EC" id="2.7.13.3"/>
    </reaction>
</comment>
<dbReference type="InterPro" id="IPR041664">
    <property type="entry name" value="AAA_16"/>
</dbReference>
<accession>A0A5Q0BNS9</accession>
<evidence type="ECO:0000313" key="8">
    <source>
        <dbReference type="Proteomes" id="UP000325755"/>
    </source>
</evidence>
<dbReference type="InterPro" id="IPR000700">
    <property type="entry name" value="PAS-assoc_C"/>
</dbReference>
<feature type="domain" description="PAC" evidence="6">
    <location>
        <begin position="1171"/>
        <end position="1223"/>
    </location>
</feature>
<dbReference type="PROSITE" id="PS50109">
    <property type="entry name" value="HIS_KIN"/>
    <property type="match status" value="1"/>
</dbReference>
<dbReference type="SUPFAM" id="SSF52540">
    <property type="entry name" value="P-loop containing nucleoside triphosphate hydrolases"/>
    <property type="match status" value="1"/>
</dbReference>
<dbReference type="SMART" id="SM00387">
    <property type="entry name" value="HATPase_c"/>
    <property type="match status" value="1"/>
</dbReference>
<evidence type="ECO:0000259" key="6">
    <source>
        <dbReference type="PROSITE" id="PS50113"/>
    </source>
</evidence>
<feature type="domain" description="PAS" evidence="5">
    <location>
        <begin position="1098"/>
        <end position="1167"/>
    </location>
</feature>
<dbReference type="InterPro" id="IPR001610">
    <property type="entry name" value="PAC"/>
</dbReference>
<name>A0A5Q0BNS9_9GAMM</name>
<dbReference type="InterPro" id="IPR003594">
    <property type="entry name" value="HATPase_dom"/>
</dbReference>
<dbReference type="Gene3D" id="3.40.50.300">
    <property type="entry name" value="P-loop containing nucleotide triphosphate hydrolases"/>
    <property type="match status" value="1"/>
</dbReference>
<dbReference type="KEGG" id="mmob:F6R98_15465"/>
<gene>
    <name evidence="7" type="ORF">F6R98_15465</name>
</gene>
<dbReference type="SMART" id="SM00091">
    <property type="entry name" value="PAS"/>
    <property type="match status" value="1"/>
</dbReference>
<feature type="domain" description="Histidine kinase" evidence="4">
    <location>
        <begin position="1248"/>
        <end position="1462"/>
    </location>
</feature>
<keyword evidence="3" id="KW-0175">Coiled coil</keyword>
<dbReference type="Pfam" id="PF13191">
    <property type="entry name" value="AAA_16"/>
    <property type="match status" value="1"/>
</dbReference>
<dbReference type="Pfam" id="PF00989">
    <property type="entry name" value="PAS"/>
    <property type="match status" value="1"/>
</dbReference>
<dbReference type="InterPro" id="IPR053159">
    <property type="entry name" value="Hybrid_Histidine_Kinase"/>
</dbReference>
<dbReference type="InterPro" id="IPR013767">
    <property type="entry name" value="PAS_fold"/>
</dbReference>
<dbReference type="PROSITE" id="PS50113">
    <property type="entry name" value="PAC"/>
    <property type="match status" value="1"/>
</dbReference>
<proteinExistence type="predicted"/>
<dbReference type="PROSITE" id="PS50112">
    <property type="entry name" value="PAS"/>
    <property type="match status" value="1"/>
</dbReference>
<dbReference type="EMBL" id="CP044205">
    <property type="protein sequence ID" value="QFY43854.1"/>
    <property type="molecule type" value="Genomic_DNA"/>
</dbReference>
<dbReference type="NCBIfam" id="TIGR00229">
    <property type="entry name" value="sensory_box"/>
    <property type="match status" value="1"/>
</dbReference>
<dbReference type="PANTHER" id="PTHR43642:SF1">
    <property type="entry name" value="HYBRID SIGNAL TRANSDUCTION HISTIDINE KINASE G"/>
    <property type="match status" value="1"/>
</dbReference>
<dbReference type="SMART" id="SM00086">
    <property type="entry name" value="PAC"/>
    <property type="match status" value="1"/>
</dbReference>
<dbReference type="CDD" id="cd00075">
    <property type="entry name" value="HATPase"/>
    <property type="match status" value="1"/>
</dbReference>
<dbReference type="InterPro" id="IPR027417">
    <property type="entry name" value="P-loop_NTPase"/>
</dbReference>
<evidence type="ECO:0000313" key="7">
    <source>
        <dbReference type="EMBL" id="QFY43854.1"/>
    </source>
</evidence>
<dbReference type="PANTHER" id="PTHR43642">
    <property type="entry name" value="HYBRID SIGNAL TRANSDUCTION HISTIDINE KINASE G"/>
    <property type="match status" value="1"/>
</dbReference>
<dbReference type="OrthoDB" id="9801841at2"/>
<dbReference type="InterPro" id="IPR000014">
    <property type="entry name" value="PAS"/>
</dbReference>
<evidence type="ECO:0000256" key="2">
    <source>
        <dbReference type="ARBA" id="ARBA00012438"/>
    </source>
</evidence>
<dbReference type="InterPro" id="IPR004358">
    <property type="entry name" value="Sig_transdc_His_kin-like_C"/>
</dbReference>
<dbReference type="Gene3D" id="3.30.565.10">
    <property type="entry name" value="Histidine kinase-like ATPase, C-terminal domain"/>
    <property type="match status" value="1"/>
</dbReference>
<dbReference type="SUPFAM" id="SSF55785">
    <property type="entry name" value="PYP-like sensor domain (PAS domain)"/>
    <property type="match status" value="1"/>
</dbReference>
<dbReference type="InterPro" id="IPR035965">
    <property type="entry name" value="PAS-like_dom_sf"/>
</dbReference>
<dbReference type="EC" id="2.7.13.3" evidence="2"/>
<evidence type="ECO:0000256" key="1">
    <source>
        <dbReference type="ARBA" id="ARBA00000085"/>
    </source>
</evidence>
<dbReference type="GO" id="GO:0006355">
    <property type="term" value="P:regulation of DNA-templated transcription"/>
    <property type="evidence" value="ECO:0007669"/>
    <property type="project" value="InterPro"/>
</dbReference>
<keyword evidence="8" id="KW-1185">Reference proteome</keyword>
<feature type="coiled-coil region" evidence="3">
    <location>
        <begin position="1070"/>
        <end position="1097"/>
    </location>
</feature>
<dbReference type="CDD" id="cd00130">
    <property type="entry name" value="PAS"/>
    <property type="match status" value="1"/>
</dbReference>
<reference evidence="7 8" key="1">
    <citation type="submission" date="2019-09" db="EMBL/GenBank/DDBJ databases">
        <title>Ecophysiology of the spiral-shaped methanotroph Methylospira mobilis as revealed by the complete genome sequence.</title>
        <authorList>
            <person name="Oshkin I.Y."/>
            <person name="Dedysh S.N."/>
            <person name="Miroshnikov K."/>
            <person name="Danilova O.V."/>
            <person name="Hakobyan A."/>
            <person name="Liesack W."/>
        </authorList>
    </citation>
    <scope>NUCLEOTIDE SEQUENCE [LARGE SCALE GENOMIC DNA]</scope>
    <source>
        <strain evidence="7 8">Shm1</strain>
    </source>
</reference>
<dbReference type="Gene3D" id="3.30.450.20">
    <property type="entry name" value="PAS domain"/>
    <property type="match status" value="1"/>
</dbReference>